<dbReference type="InterPro" id="IPR050300">
    <property type="entry name" value="GDXG_lipolytic_enzyme"/>
</dbReference>
<feature type="chain" id="PRO_5031264433" evidence="2">
    <location>
        <begin position="21"/>
        <end position="293"/>
    </location>
</feature>
<feature type="signal peptide" evidence="2">
    <location>
        <begin position="1"/>
        <end position="20"/>
    </location>
</feature>
<protein>
    <submittedName>
        <fullName evidence="4">Acetyl esterase/lipase</fullName>
    </submittedName>
</protein>
<dbReference type="Gene3D" id="3.40.50.1820">
    <property type="entry name" value="alpha/beta hydrolase"/>
    <property type="match status" value="1"/>
</dbReference>
<evidence type="ECO:0000256" key="1">
    <source>
        <dbReference type="ARBA" id="ARBA00022801"/>
    </source>
</evidence>
<evidence type="ECO:0000256" key="2">
    <source>
        <dbReference type="SAM" id="SignalP"/>
    </source>
</evidence>
<proteinExistence type="predicted"/>
<dbReference type="AlphaFoldDB" id="A0A7W8DRF6"/>
<gene>
    <name evidence="4" type="ORF">HNQ64_003695</name>
</gene>
<dbReference type="PANTHER" id="PTHR48081:SF6">
    <property type="entry name" value="PEPTIDASE S9 PROLYL OLIGOPEPTIDASE CATALYTIC DOMAIN-CONTAINING PROTEIN"/>
    <property type="match status" value="1"/>
</dbReference>
<evidence type="ECO:0000313" key="4">
    <source>
        <dbReference type="EMBL" id="MBB5039423.1"/>
    </source>
</evidence>
<reference evidence="4 5" key="1">
    <citation type="submission" date="2020-08" db="EMBL/GenBank/DDBJ databases">
        <title>Genomic Encyclopedia of Type Strains, Phase IV (KMG-IV): sequencing the most valuable type-strain genomes for metagenomic binning, comparative biology and taxonomic classification.</title>
        <authorList>
            <person name="Goeker M."/>
        </authorList>
    </citation>
    <scope>NUCLEOTIDE SEQUENCE [LARGE SCALE GENOMIC DNA]</scope>
    <source>
        <strain evidence="4 5">DSM 12251</strain>
    </source>
</reference>
<keyword evidence="2" id="KW-0732">Signal</keyword>
<dbReference type="InterPro" id="IPR049492">
    <property type="entry name" value="BD-FAE-like_dom"/>
</dbReference>
<keyword evidence="1" id="KW-0378">Hydrolase</keyword>
<name>A0A7W8DRF6_9BACT</name>
<dbReference type="GO" id="GO:0016787">
    <property type="term" value="F:hydrolase activity"/>
    <property type="evidence" value="ECO:0007669"/>
    <property type="project" value="UniProtKB-KW"/>
</dbReference>
<accession>A0A7W8DRF6</accession>
<dbReference type="PANTHER" id="PTHR48081">
    <property type="entry name" value="AB HYDROLASE SUPERFAMILY PROTEIN C4A8.06C"/>
    <property type="match status" value="1"/>
</dbReference>
<dbReference type="InterPro" id="IPR029058">
    <property type="entry name" value="AB_hydrolase_fold"/>
</dbReference>
<dbReference type="RefSeq" id="WP_184211184.1">
    <property type="nucleotide sequence ID" value="NZ_JACHIF010000008.1"/>
</dbReference>
<dbReference type="Proteomes" id="UP000534294">
    <property type="component" value="Unassembled WGS sequence"/>
</dbReference>
<feature type="domain" description="BD-FAE-like" evidence="3">
    <location>
        <begin position="68"/>
        <end position="184"/>
    </location>
</feature>
<organism evidence="4 5">
    <name type="scientific">Prosthecobacter dejongeii</name>
    <dbReference type="NCBI Taxonomy" id="48465"/>
    <lineage>
        <taxon>Bacteria</taxon>
        <taxon>Pseudomonadati</taxon>
        <taxon>Verrucomicrobiota</taxon>
        <taxon>Verrucomicrobiia</taxon>
        <taxon>Verrucomicrobiales</taxon>
        <taxon>Verrucomicrobiaceae</taxon>
        <taxon>Prosthecobacter</taxon>
    </lineage>
</organism>
<evidence type="ECO:0000259" key="3">
    <source>
        <dbReference type="Pfam" id="PF20434"/>
    </source>
</evidence>
<dbReference type="SUPFAM" id="SSF53474">
    <property type="entry name" value="alpha/beta-Hydrolases"/>
    <property type="match status" value="1"/>
</dbReference>
<dbReference type="Pfam" id="PF20434">
    <property type="entry name" value="BD-FAE"/>
    <property type="match status" value="1"/>
</dbReference>
<comment type="caution">
    <text evidence="4">The sequence shown here is derived from an EMBL/GenBank/DDBJ whole genome shotgun (WGS) entry which is preliminary data.</text>
</comment>
<dbReference type="EMBL" id="JACHIF010000008">
    <property type="protein sequence ID" value="MBB5039423.1"/>
    <property type="molecule type" value="Genomic_DNA"/>
</dbReference>
<keyword evidence="5" id="KW-1185">Reference proteome</keyword>
<sequence>MKWLSSLALFSLTFTTFAVAVEPVTIRLWPHGAPEKEGFKIEPEAEIKKEKDDGVKRLGNVSDPTITIYQPEKPNGTAVLVCPGGGYGILAIEHEGTQVCDYLRTLGVTPVLLKYRVPRRDNEDPSRVPLQDTQRAMGILRHRAAEFGIQQDRIGILGFSAGGHLSIMAALQGGTRTYEQDAALDMANATPNFAIPVYPAYLVGKGNEFELLPEIKVTAKAPPMCLVHAHDDPHSAAGSALIYLEYKKNKLPCELHIYSSGGHGFGMKKSGLPVNDWLVRVGEWLPTLYPAKK</sequence>
<evidence type="ECO:0000313" key="5">
    <source>
        <dbReference type="Proteomes" id="UP000534294"/>
    </source>
</evidence>